<evidence type="ECO:0000259" key="3">
    <source>
        <dbReference type="PROSITE" id="PS50110"/>
    </source>
</evidence>
<protein>
    <recommendedName>
        <fullName evidence="3">Response regulatory domain-containing protein</fullName>
    </recommendedName>
</protein>
<keyword evidence="1 2" id="KW-0597">Phosphoprotein</keyword>
<dbReference type="EMBL" id="CP007030">
    <property type="protein sequence ID" value="AHF02165.1"/>
    <property type="molecule type" value="Genomic_DNA"/>
</dbReference>
<sequence>MPQKAKLLCIDDNPLNLKLMIDLFRHDYDIKVVNSALKGVELLKTYTPDIILLDVMMPDMDGYEFCQLVRKMPQFALTPIIFITAKSNPEDEKQAYASGGNDFITKPIIPISLQAKVAMHLKLAAEARPASTSKS</sequence>
<name>W0DUD3_9GAMM</name>
<dbReference type="PANTHER" id="PTHR44591:SF3">
    <property type="entry name" value="RESPONSE REGULATORY DOMAIN-CONTAINING PROTEIN"/>
    <property type="match status" value="1"/>
</dbReference>
<dbReference type="InterPro" id="IPR050595">
    <property type="entry name" value="Bact_response_regulator"/>
</dbReference>
<dbReference type="SMART" id="SM00448">
    <property type="entry name" value="REC"/>
    <property type="match status" value="1"/>
</dbReference>
<dbReference type="InParanoid" id="W0DUD3"/>
<evidence type="ECO:0000256" key="1">
    <source>
        <dbReference type="ARBA" id="ARBA00022553"/>
    </source>
</evidence>
<dbReference type="InterPro" id="IPR011006">
    <property type="entry name" value="CheY-like_superfamily"/>
</dbReference>
<proteinExistence type="predicted"/>
<dbReference type="PANTHER" id="PTHR44591">
    <property type="entry name" value="STRESS RESPONSE REGULATOR PROTEIN 1"/>
    <property type="match status" value="1"/>
</dbReference>
<dbReference type="InterPro" id="IPR001789">
    <property type="entry name" value="Sig_transdc_resp-reg_receiver"/>
</dbReference>
<dbReference type="AlphaFoldDB" id="W0DUD3"/>
<dbReference type="Pfam" id="PF00072">
    <property type="entry name" value="Response_reg"/>
    <property type="match status" value="1"/>
</dbReference>
<dbReference type="GO" id="GO:0000160">
    <property type="term" value="P:phosphorelay signal transduction system"/>
    <property type="evidence" value="ECO:0007669"/>
    <property type="project" value="InterPro"/>
</dbReference>
<feature type="domain" description="Response regulatory" evidence="3">
    <location>
        <begin position="6"/>
        <end position="121"/>
    </location>
</feature>
<feature type="modified residue" description="4-aspartylphosphate" evidence="2">
    <location>
        <position position="54"/>
    </location>
</feature>
<dbReference type="HOGENOM" id="CLU_000445_69_17_6"/>
<dbReference type="SUPFAM" id="SSF52172">
    <property type="entry name" value="CheY-like"/>
    <property type="match status" value="1"/>
</dbReference>
<evidence type="ECO:0000313" key="4">
    <source>
        <dbReference type="EMBL" id="AHF02165.1"/>
    </source>
</evidence>
<organism evidence="4 5">
    <name type="scientific">Thiomicrospira aerophila AL3</name>
    <dbReference type="NCBI Taxonomy" id="717772"/>
    <lineage>
        <taxon>Bacteria</taxon>
        <taxon>Pseudomonadati</taxon>
        <taxon>Pseudomonadota</taxon>
        <taxon>Gammaproteobacteria</taxon>
        <taxon>Thiotrichales</taxon>
        <taxon>Piscirickettsiaceae</taxon>
        <taxon>Thiomicrospira</taxon>
    </lineage>
</organism>
<dbReference type="eggNOG" id="COG3437">
    <property type="taxonomic scope" value="Bacteria"/>
</dbReference>
<dbReference type="Proteomes" id="UP000005380">
    <property type="component" value="Chromosome"/>
</dbReference>
<dbReference type="PROSITE" id="PS50110">
    <property type="entry name" value="RESPONSE_REGULATORY"/>
    <property type="match status" value="1"/>
</dbReference>
<evidence type="ECO:0000313" key="5">
    <source>
        <dbReference type="Proteomes" id="UP000005380"/>
    </source>
</evidence>
<dbReference type="STRING" id="717772.THIAE_00120"/>
<dbReference type="OrthoDB" id="5700660at2"/>
<keyword evidence="5" id="KW-1185">Reference proteome</keyword>
<evidence type="ECO:0000256" key="2">
    <source>
        <dbReference type="PROSITE-ProRule" id="PRU00169"/>
    </source>
</evidence>
<accession>W0DUD3</accession>
<gene>
    <name evidence="4" type="ORF">THIAE_00120</name>
</gene>
<reference evidence="4 5" key="1">
    <citation type="submission" date="2013-12" db="EMBL/GenBank/DDBJ databases">
        <authorList>
            <consortium name="DOE Joint Genome Institute"/>
            <person name="Kappler U."/>
            <person name="Huntemann M."/>
            <person name="Han J."/>
            <person name="Chen A."/>
            <person name="Kyrpides N."/>
            <person name="Mavromatis K."/>
            <person name="Markowitz V."/>
            <person name="Palaniappan K."/>
            <person name="Ivanova N."/>
            <person name="Schaumberg A."/>
            <person name="Pati A."/>
            <person name="Liolios K."/>
            <person name="Nordberg H.P."/>
            <person name="Cantor M.N."/>
            <person name="Hua S.X."/>
            <person name="Woyke T."/>
        </authorList>
    </citation>
    <scope>NUCLEOTIDE SEQUENCE [LARGE SCALE GENOMIC DNA]</scope>
    <source>
        <strain evidence="5">AL2</strain>
    </source>
</reference>
<dbReference type="Gene3D" id="3.40.50.2300">
    <property type="match status" value="1"/>
</dbReference>
<dbReference type="KEGG" id="tao:THIAE_00120"/>
<dbReference type="RefSeq" id="WP_006459998.1">
    <property type="nucleotide sequence ID" value="NZ_CP007030.1"/>
</dbReference>